<evidence type="ECO:0000256" key="7">
    <source>
        <dbReference type="ARBA" id="ARBA00022692"/>
    </source>
</evidence>
<dbReference type="InterPro" id="IPR005467">
    <property type="entry name" value="His_kinase_dom"/>
</dbReference>
<dbReference type="SMART" id="SM00388">
    <property type="entry name" value="HisKA"/>
    <property type="match status" value="1"/>
</dbReference>
<keyword evidence="11 16" id="KW-1133">Transmembrane helix</keyword>
<sequence>MSSAAEKIPSITWQPGHFLPGLAQNIAVAVTYVVTAKLGFLLALDQTNATAVWPPTGVALAACLVFGLRLWPGIFLGAFLANILVVAGSTIASLPVLMLALSTAAGNTLEALVGAYLVNRFSSGRLPFDRTLDTVYFMLFGALVSPFISATVGTASFCSYSSDWSRFGQMWLTWWLGDAVGALIIAPLLLTWEKRGVFRRYRWQTAEAAALLAMLLLAELTIFPLNAPLEYLVFPLLFWTAFRFGQFEAAVMVMLVMVTFLLWTVSGLGPFAGKPLNNALLFLQSYLGVASASTLILSTLISTRNRAEASLREYQDNLEKLVTLRTAELQGANERLTGEIEERVRTEQELAVAKERAEAADNLKSAFLATMSHELRTPLNSIIGFTGILLQELGGPVNEEQAKQLNMVKNSANHLLSLISDVLDISKIEAGQATVTCVPVDLKTIIVKTVLSVRPLAEKKGLELTLDMAEDVIRVNADERRVEQILLNLLSNAVKFTEKGFIAVRCGAEAGNYVISVTDTGIGIRADDLERLFQPFQQIDTGLSRKYEGTGLGLSICKKMAELMGGCIQVESSLETGSTFSFVLPLERGSA</sequence>
<proteinExistence type="predicted"/>
<feature type="transmembrane region" description="Helical" evidence="16">
    <location>
        <begin position="22"/>
        <end position="44"/>
    </location>
</feature>
<dbReference type="EC" id="2.7.13.3" evidence="3"/>
<evidence type="ECO:0000256" key="13">
    <source>
        <dbReference type="ARBA" id="ARBA00023136"/>
    </source>
</evidence>
<dbReference type="PANTHER" id="PTHR43711:SF31">
    <property type="entry name" value="HISTIDINE KINASE"/>
    <property type="match status" value="1"/>
</dbReference>
<dbReference type="InterPro" id="IPR050736">
    <property type="entry name" value="Sensor_HK_Regulatory"/>
</dbReference>
<feature type="transmembrane region" description="Helical" evidence="16">
    <location>
        <begin position="169"/>
        <end position="190"/>
    </location>
</feature>
<dbReference type="SMART" id="SM00387">
    <property type="entry name" value="HATPase_c"/>
    <property type="match status" value="1"/>
</dbReference>
<dbReference type="Gene3D" id="3.30.565.10">
    <property type="entry name" value="Histidine kinase-like ATPase, C-terminal domain"/>
    <property type="match status" value="1"/>
</dbReference>
<evidence type="ECO:0000256" key="3">
    <source>
        <dbReference type="ARBA" id="ARBA00012438"/>
    </source>
</evidence>
<dbReference type="GO" id="GO:0000155">
    <property type="term" value="F:phosphorelay sensor kinase activity"/>
    <property type="evidence" value="ECO:0007669"/>
    <property type="project" value="InterPro"/>
</dbReference>
<keyword evidence="19" id="KW-1185">Reference proteome</keyword>
<evidence type="ECO:0000256" key="4">
    <source>
        <dbReference type="ARBA" id="ARBA00022475"/>
    </source>
</evidence>
<organism evidence="18 19">
    <name type="scientific">Geoanaerobacter pelophilus</name>
    <dbReference type="NCBI Taxonomy" id="60036"/>
    <lineage>
        <taxon>Bacteria</taxon>
        <taxon>Pseudomonadati</taxon>
        <taxon>Thermodesulfobacteriota</taxon>
        <taxon>Desulfuromonadia</taxon>
        <taxon>Geobacterales</taxon>
        <taxon>Geobacteraceae</taxon>
        <taxon>Geoanaerobacter</taxon>
    </lineage>
</organism>
<evidence type="ECO:0000256" key="2">
    <source>
        <dbReference type="ARBA" id="ARBA00004651"/>
    </source>
</evidence>
<dbReference type="Proteomes" id="UP000811899">
    <property type="component" value="Unassembled WGS sequence"/>
</dbReference>
<dbReference type="AlphaFoldDB" id="A0AAW4L148"/>
<keyword evidence="7 16" id="KW-0812">Transmembrane</keyword>
<evidence type="ECO:0000256" key="16">
    <source>
        <dbReference type="SAM" id="Phobius"/>
    </source>
</evidence>
<dbReference type="RefSeq" id="WP_214171394.1">
    <property type="nucleotide sequence ID" value="NZ_JAHCVJ010000003.1"/>
</dbReference>
<accession>A0AAW4L148</accession>
<reference evidence="18 19" key="1">
    <citation type="submission" date="2021-05" db="EMBL/GenBank/DDBJ databases">
        <title>The draft genome of Geobacter pelophilus DSM 12255.</title>
        <authorList>
            <person name="Xu Z."/>
            <person name="Masuda Y."/>
            <person name="Itoh H."/>
            <person name="Senoo K."/>
        </authorList>
    </citation>
    <scope>NUCLEOTIDE SEQUENCE [LARGE SCALE GENOMIC DNA]</scope>
    <source>
        <strain evidence="18 19">DSM 12255</strain>
    </source>
</reference>
<dbReference type="InterPro" id="IPR004358">
    <property type="entry name" value="Sig_transdc_His_kin-like_C"/>
</dbReference>
<dbReference type="EMBL" id="JAHCVJ010000003">
    <property type="protein sequence ID" value="MBT0664638.1"/>
    <property type="molecule type" value="Genomic_DNA"/>
</dbReference>
<keyword evidence="14" id="KW-0131">Cell cycle</keyword>
<dbReference type="PRINTS" id="PR00344">
    <property type="entry name" value="BCTRLSENSOR"/>
</dbReference>
<feature type="domain" description="Histidine kinase" evidence="17">
    <location>
        <begin position="370"/>
        <end position="588"/>
    </location>
</feature>
<gene>
    <name evidence="18" type="ORF">KI809_10040</name>
</gene>
<dbReference type="SUPFAM" id="SSF55874">
    <property type="entry name" value="ATPase domain of HSP90 chaperone/DNA topoisomerase II/histidine kinase"/>
    <property type="match status" value="1"/>
</dbReference>
<keyword evidence="10" id="KW-0067">ATP-binding</keyword>
<feature type="transmembrane region" description="Helical" evidence="16">
    <location>
        <begin position="135"/>
        <end position="157"/>
    </location>
</feature>
<evidence type="ECO:0000256" key="5">
    <source>
        <dbReference type="ARBA" id="ARBA00022553"/>
    </source>
</evidence>
<feature type="transmembrane region" description="Helical" evidence="16">
    <location>
        <begin position="280"/>
        <end position="301"/>
    </location>
</feature>
<evidence type="ECO:0000256" key="14">
    <source>
        <dbReference type="ARBA" id="ARBA00023306"/>
    </source>
</evidence>
<keyword evidence="8" id="KW-0547">Nucleotide-binding</keyword>
<dbReference type="Pfam" id="PF00512">
    <property type="entry name" value="HisKA"/>
    <property type="match status" value="1"/>
</dbReference>
<evidence type="ECO:0000256" key="1">
    <source>
        <dbReference type="ARBA" id="ARBA00000085"/>
    </source>
</evidence>
<evidence type="ECO:0000256" key="10">
    <source>
        <dbReference type="ARBA" id="ARBA00022840"/>
    </source>
</evidence>
<dbReference type="GO" id="GO:0005524">
    <property type="term" value="F:ATP binding"/>
    <property type="evidence" value="ECO:0007669"/>
    <property type="project" value="UniProtKB-KW"/>
</dbReference>
<evidence type="ECO:0000256" key="15">
    <source>
        <dbReference type="SAM" id="Coils"/>
    </source>
</evidence>
<feature type="coiled-coil region" evidence="15">
    <location>
        <begin position="297"/>
        <end position="363"/>
    </location>
</feature>
<evidence type="ECO:0000256" key="6">
    <source>
        <dbReference type="ARBA" id="ARBA00022679"/>
    </source>
</evidence>
<comment type="catalytic activity">
    <reaction evidence="1">
        <text>ATP + protein L-histidine = ADP + protein N-phospho-L-histidine.</text>
        <dbReference type="EC" id="2.7.13.3"/>
    </reaction>
</comment>
<dbReference type="SUPFAM" id="SSF47384">
    <property type="entry name" value="Homodimeric domain of signal transducing histidine kinase"/>
    <property type="match status" value="1"/>
</dbReference>
<keyword evidence="6" id="KW-0808">Transferase</keyword>
<dbReference type="InterPro" id="IPR036890">
    <property type="entry name" value="HATPase_C_sf"/>
</dbReference>
<evidence type="ECO:0000259" key="17">
    <source>
        <dbReference type="PROSITE" id="PS50109"/>
    </source>
</evidence>
<evidence type="ECO:0000256" key="12">
    <source>
        <dbReference type="ARBA" id="ARBA00023012"/>
    </source>
</evidence>
<feature type="transmembrane region" description="Helical" evidence="16">
    <location>
        <begin position="74"/>
        <end position="101"/>
    </location>
</feature>
<keyword evidence="13 16" id="KW-0472">Membrane</keyword>
<dbReference type="PANTHER" id="PTHR43711">
    <property type="entry name" value="TWO-COMPONENT HISTIDINE KINASE"/>
    <property type="match status" value="1"/>
</dbReference>
<feature type="transmembrane region" description="Helical" evidence="16">
    <location>
        <begin position="51"/>
        <end position="68"/>
    </location>
</feature>
<dbReference type="Gene3D" id="1.10.287.130">
    <property type="match status" value="1"/>
</dbReference>
<evidence type="ECO:0000313" key="19">
    <source>
        <dbReference type="Proteomes" id="UP000811899"/>
    </source>
</evidence>
<evidence type="ECO:0000256" key="8">
    <source>
        <dbReference type="ARBA" id="ARBA00022741"/>
    </source>
</evidence>
<evidence type="ECO:0000313" key="18">
    <source>
        <dbReference type="EMBL" id="MBT0664638.1"/>
    </source>
</evidence>
<keyword evidence="12" id="KW-0902">Two-component regulatory system</keyword>
<dbReference type="Pfam" id="PF02518">
    <property type="entry name" value="HATPase_c"/>
    <property type="match status" value="1"/>
</dbReference>
<dbReference type="Pfam" id="PF05231">
    <property type="entry name" value="MASE1"/>
    <property type="match status" value="1"/>
</dbReference>
<dbReference type="FunFam" id="3.30.565.10:FF:000010">
    <property type="entry name" value="Sensor histidine kinase RcsC"/>
    <property type="match status" value="1"/>
</dbReference>
<dbReference type="InterPro" id="IPR003594">
    <property type="entry name" value="HATPase_dom"/>
</dbReference>
<protein>
    <recommendedName>
        <fullName evidence="3">histidine kinase</fullName>
        <ecNumber evidence="3">2.7.13.3</ecNumber>
    </recommendedName>
</protein>
<dbReference type="CDD" id="cd00082">
    <property type="entry name" value="HisKA"/>
    <property type="match status" value="1"/>
</dbReference>
<keyword evidence="5" id="KW-0597">Phosphoprotein</keyword>
<dbReference type="GO" id="GO:0005886">
    <property type="term" value="C:plasma membrane"/>
    <property type="evidence" value="ECO:0007669"/>
    <property type="project" value="UniProtKB-SubCell"/>
</dbReference>
<feature type="transmembrane region" description="Helical" evidence="16">
    <location>
        <begin position="249"/>
        <end position="268"/>
    </location>
</feature>
<feature type="transmembrane region" description="Helical" evidence="16">
    <location>
        <begin position="210"/>
        <end position="229"/>
    </location>
</feature>
<dbReference type="FunFam" id="1.10.287.130:FF:000038">
    <property type="entry name" value="Sensory transduction histidine kinase"/>
    <property type="match status" value="1"/>
</dbReference>
<evidence type="ECO:0000256" key="11">
    <source>
        <dbReference type="ARBA" id="ARBA00022989"/>
    </source>
</evidence>
<comment type="subcellular location">
    <subcellularLocation>
        <location evidence="2">Cell membrane</location>
        <topology evidence="2">Multi-pass membrane protein</topology>
    </subcellularLocation>
</comment>
<dbReference type="InterPro" id="IPR036097">
    <property type="entry name" value="HisK_dim/P_sf"/>
</dbReference>
<dbReference type="InterPro" id="IPR003661">
    <property type="entry name" value="HisK_dim/P_dom"/>
</dbReference>
<dbReference type="PROSITE" id="PS50109">
    <property type="entry name" value="HIS_KIN"/>
    <property type="match status" value="1"/>
</dbReference>
<keyword evidence="4" id="KW-1003">Cell membrane</keyword>
<name>A0AAW4L148_9BACT</name>
<dbReference type="CDD" id="cd16922">
    <property type="entry name" value="HATPase_EvgS-ArcB-TorS-like"/>
    <property type="match status" value="1"/>
</dbReference>
<dbReference type="InterPro" id="IPR007895">
    <property type="entry name" value="MASE1"/>
</dbReference>
<keyword evidence="9" id="KW-0418">Kinase</keyword>
<evidence type="ECO:0000256" key="9">
    <source>
        <dbReference type="ARBA" id="ARBA00022777"/>
    </source>
</evidence>
<comment type="caution">
    <text evidence="18">The sequence shown here is derived from an EMBL/GenBank/DDBJ whole genome shotgun (WGS) entry which is preliminary data.</text>
</comment>
<keyword evidence="15" id="KW-0175">Coiled coil</keyword>